<dbReference type="EMBL" id="CP048711">
    <property type="protein sequence ID" value="QIB65927.1"/>
    <property type="molecule type" value="Genomic_DNA"/>
</dbReference>
<dbReference type="PANTHER" id="PTHR43289">
    <property type="entry name" value="MITOGEN-ACTIVATED PROTEIN KINASE KINASE KINASE 20-RELATED"/>
    <property type="match status" value="1"/>
</dbReference>
<feature type="compositionally biased region" description="Low complexity" evidence="7">
    <location>
        <begin position="851"/>
        <end position="862"/>
    </location>
</feature>
<dbReference type="Proteomes" id="UP000477680">
    <property type="component" value="Chromosome"/>
</dbReference>
<dbReference type="InterPro" id="IPR000719">
    <property type="entry name" value="Prot_kinase_dom"/>
</dbReference>
<dbReference type="CDD" id="cd14014">
    <property type="entry name" value="STKc_PknB_like"/>
    <property type="match status" value="1"/>
</dbReference>
<evidence type="ECO:0000313" key="10">
    <source>
        <dbReference type="Proteomes" id="UP000477680"/>
    </source>
</evidence>
<dbReference type="PROSITE" id="PS00107">
    <property type="entry name" value="PROTEIN_KINASE_ATP"/>
    <property type="match status" value="1"/>
</dbReference>
<dbReference type="PROSITE" id="PS00108">
    <property type="entry name" value="PROTEIN_KINASE_ST"/>
    <property type="match status" value="1"/>
</dbReference>
<accession>A0A6C0U4K9</accession>
<dbReference type="PROSITE" id="PS50011">
    <property type="entry name" value="PROTEIN_KINASE_DOM"/>
    <property type="match status" value="1"/>
</dbReference>
<dbReference type="RefSeq" id="WP_163495365.1">
    <property type="nucleotide sequence ID" value="NZ_CP048711.1"/>
</dbReference>
<evidence type="ECO:0000259" key="8">
    <source>
        <dbReference type="PROSITE" id="PS50011"/>
    </source>
</evidence>
<evidence type="ECO:0000256" key="3">
    <source>
        <dbReference type="ARBA" id="ARBA00022777"/>
    </source>
</evidence>
<feature type="domain" description="Protein kinase" evidence="8">
    <location>
        <begin position="9"/>
        <end position="270"/>
    </location>
</feature>
<protein>
    <submittedName>
        <fullName evidence="9">Protein kinase</fullName>
    </submittedName>
</protein>
<dbReference type="InterPro" id="IPR011009">
    <property type="entry name" value="Kinase-like_dom_sf"/>
</dbReference>
<feature type="region of interest" description="Disordered" evidence="7">
    <location>
        <begin position="851"/>
        <end position="874"/>
    </location>
</feature>
<dbReference type="GO" id="GO:0004674">
    <property type="term" value="F:protein serine/threonine kinase activity"/>
    <property type="evidence" value="ECO:0007669"/>
    <property type="project" value="TreeGrafter"/>
</dbReference>
<dbReference type="Pfam" id="PF00069">
    <property type="entry name" value="Pkinase"/>
    <property type="match status" value="1"/>
</dbReference>
<keyword evidence="1" id="KW-0808">Transferase</keyword>
<gene>
    <name evidence="9" type="ORF">G3T16_11350</name>
</gene>
<feature type="binding site" evidence="5">
    <location>
        <position position="38"/>
    </location>
    <ligand>
        <name>ATP</name>
        <dbReference type="ChEBI" id="CHEBI:30616"/>
    </ligand>
</feature>
<feature type="region of interest" description="Disordered" evidence="7">
    <location>
        <begin position="300"/>
        <end position="321"/>
    </location>
</feature>
<dbReference type="PANTHER" id="PTHR43289:SF6">
    <property type="entry name" value="SERINE_THREONINE-PROTEIN KINASE NEKL-3"/>
    <property type="match status" value="1"/>
</dbReference>
<dbReference type="KEGG" id="kim:G3T16_11350"/>
<dbReference type="Gene3D" id="1.25.40.10">
    <property type="entry name" value="Tetratricopeptide repeat domain"/>
    <property type="match status" value="1"/>
</dbReference>
<name>A0A6C0U4K9_9GAMM</name>
<feature type="coiled-coil region" evidence="6">
    <location>
        <begin position="819"/>
        <end position="846"/>
    </location>
</feature>
<dbReference type="InterPro" id="IPR011990">
    <property type="entry name" value="TPR-like_helical_dom_sf"/>
</dbReference>
<evidence type="ECO:0000256" key="7">
    <source>
        <dbReference type="SAM" id="MobiDB-lite"/>
    </source>
</evidence>
<organism evidence="9 10">
    <name type="scientific">Kineobactrum salinum</name>
    <dbReference type="NCBI Taxonomy" id="2708301"/>
    <lineage>
        <taxon>Bacteria</taxon>
        <taxon>Pseudomonadati</taxon>
        <taxon>Pseudomonadota</taxon>
        <taxon>Gammaproteobacteria</taxon>
        <taxon>Cellvibrionales</taxon>
        <taxon>Halieaceae</taxon>
        <taxon>Kineobactrum</taxon>
    </lineage>
</organism>
<evidence type="ECO:0000256" key="2">
    <source>
        <dbReference type="ARBA" id="ARBA00022741"/>
    </source>
</evidence>
<dbReference type="AlphaFoldDB" id="A0A6C0U4K9"/>
<dbReference type="SMART" id="SM00220">
    <property type="entry name" value="S_TKc"/>
    <property type="match status" value="1"/>
</dbReference>
<proteinExistence type="predicted"/>
<keyword evidence="4 5" id="KW-0067">ATP-binding</keyword>
<reference evidence="9 10" key="1">
    <citation type="submission" date="2020-02" db="EMBL/GenBank/DDBJ databases">
        <title>Genome sequencing for Kineobactrum sp. M2.</title>
        <authorList>
            <person name="Park S.-J."/>
        </authorList>
    </citation>
    <scope>NUCLEOTIDE SEQUENCE [LARGE SCALE GENOMIC DNA]</scope>
    <source>
        <strain evidence="9 10">M2</strain>
    </source>
</reference>
<keyword evidence="3 9" id="KW-0418">Kinase</keyword>
<dbReference type="SUPFAM" id="SSF56112">
    <property type="entry name" value="Protein kinase-like (PK-like)"/>
    <property type="match status" value="1"/>
</dbReference>
<evidence type="ECO:0000256" key="4">
    <source>
        <dbReference type="ARBA" id="ARBA00022840"/>
    </source>
</evidence>
<dbReference type="GO" id="GO:0005524">
    <property type="term" value="F:ATP binding"/>
    <property type="evidence" value="ECO:0007669"/>
    <property type="project" value="UniProtKB-UniRule"/>
</dbReference>
<keyword evidence="2 5" id="KW-0547">Nucleotide-binding</keyword>
<dbReference type="Gene3D" id="1.10.510.10">
    <property type="entry name" value="Transferase(Phosphotransferase) domain 1"/>
    <property type="match status" value="1"/>
</dbReference>
<dbReference type="InterPro" id="IPR017441">
    <property type="entry name" value="Protein_kinase_ATP_BS"/>
</dbReference>
<evidence type="ECO:0000313" key="9">
    <source>
        <dbReference type="EMBL" id="QIB65927.1"/>
    </source>
</evidence>
<evidence type="ECO:0000256" key="5">
    <source>
        <dbReference type="PROSITE-ProRule" id="PRU10141"/>
    </source>
</evidence>
<evidence type="ECO:0000256" key="6">
    <source>
        <dbReference type="SAM" id="Coils"/>
    </source>
</evidence>
<evidence type="ECO:0000256" key="1">
    <source>
        <dbReference type="ARBA" id="ARBA00022679"/>
    </source>
</evidence>
<keyword evidence="6" id="KW-0175">Coiled coil</keyword>
<feature type="coiled-coil region" evidence="6">
    <location>
        <begin position="589"/>
        <end position="631"/>
    </location>
</feature>
<dbReference type="Gene3D" id="3.30.200.20">
    <property type="entry name" value="Phosphorylase Kinase, domain 1"/>
    <property type="match status" value="1"/>
</dbReference>
<keyword evidence="10" id="KW-1185">Reference proteome</keyword>
<sequence>MDYPDIPGYKIDSILGEGGMATIYLAEQESFGRRVALKVMSPRLLSDASFGERFLREARIVAQLTHPNFVPVYEVGRHGDYRYMSMEYLPGGDLKSLMRQGLPLADSIRIVKDVASALHYAAGKNFIHRDIKPANILMRENGSPVVCDFGIARQTDIEEQMTLVGTVIGTPHYMSPEQAQAKELDGRSDLYSLGAIFYEMLTGRRPYDSASVIQVSIMHVTEPIPELPGELAAFQFFIEKAMAKLPDNRFQSGMEFIYALEELEEEHYELIHRVAPTQVLSEADFRSKLGASGMRTPVSALSTDSAARRRVRPSRTGMSKSQFHGWRGLLRQRSWQAGSGAVGLLLIVAAGGWWMAGDETPTEPPPLYTPPVAGAGLDGKVDELKQAATLAMTEGRLYGSGEDNAQHYLTSLLIFAPDDTEARLAITRLFGMYLEQAGDMIAAGEYGAATEVLNYASQINFHIEDQNLLEQQNLLRRELFSAQQQSIVAASRSREIKRLLDAADSLFAEGKLTSPAGDNVYDKYQQVLSIDPDNETARAGIQRVAGRFLSQARDQTKQGEFGRARAYMSAAVQIFPQHPDMADTRQYVAAEEERSAERLLREREQESAAVRRELEQRRQELAIRARKIQTLLAAAAADIEAQRLNAPAGNNAVEKYNAVLELDPANVDALNGFEDIARRHIALARDEIGAGRLDDAERNLISAKILSPSNPQYAAVQNELIAARDRRKQEQAAEEARRERVAALLAGAAALMEKGNLYLPRGGNAATQLREVLALEPRQPQALALRRKLAEQLENNAAAEIASGQLDQARMAIDALAAIDADAAQIAALRRRLEAQQQQVQRQQQLAAARAAAREQSAVQERPASTAPASRGPSQALLARAGKLGAVSQSNYGELADIYLKVQQQGDSPAASRGLKEVATYLAGLTREANRARDYRAAQDYLDQLQRIAPEAAIVGTLREEVAYAERQHQEAVSILSSADAIIATPYKKPGIFGNNAEARKTLRTAYDRIVSARQLDADNPALRTSETKLLKKYADIVALHLADKHLDEAREFLQDLAAMELPGGQLGQMEQQLSALETELASEDKAISISSF</sequence>
<dbReference type="InterPro" id="IPR008271">
    <property type="entry name" value="Ser/Thr_kinase_AS"/>
</dbReference>